<dbReference type="Gene3D" id="3.40.30.10">
    <property type="entry name" value="Glutaredoxin"/>
    <property type="match status" value="1"/>
</dbReference>
<dbReference type="Gene3D" id="1.10.40.110">
    <property type="match status" value="1"/>
</dbReference>
<dbReference type="Pfam" id="PF13462">
    <property type="entry name" value="Thioredoxin_4"/>
    <property type="match status" value="1"/>
</dbReference>
<reference evidence="3 4" key="1">
    <citation type="submission" date="2024-03" db="EMBL/GenBank/DDBJ databases">
        <authorList>
            <person name="Jo J.-H."/>
        </authorList>
    </citation>
    <scope>NUCLEOTIDE SEQUENCE [LARGE SCALE GENOMIC DNA]</scope>
    <source>
        <strain evidence="3 4">PS1R-30</strain>
    </source>
</reference>
<organism evidence="3 4">
    <name type="scientific">Novosphingobium anseongense</name>
    <dbReference type="NCBI Taxonomy" id="3133436"/>
    <lineage>
        <taxon>Bacteria</taxon>
        <taxon>Pseudomonadati</taxon>
        <taxon>Pseudomonadota</taxon>
        <taxon>Alphaproteobacteria</taxon>
        <taxon>Sphingomonadales</taxon>
        <taxon>Sphingomonadaceae</taxon>
        <taxon>Novosphingobium</taxon>
    </lineage>
</organism>
<dbReference type="InterPro" id="IPR012336">
    <property type="entry name" value="Thioredoxin-like_fold"/>
</dbReference>
<protein>
    <submittedName>
        <fullName evidence="3">Thioredoxin domain-containing protein</fullName>
    </submittedName>
</protein>
<dbReference type="SUPFAM" id="SSF52833">
    <property type="entry name" value="Thioredoxin-like"/>
    <property type="match status" value="1"/>
</dbReference>
<dbReference type="RefSeq" id="WP_339588595.1">
    <property type="nucleotide sequence ID" value="NZ_JBBHJZ010000004.1"/>
</dbReference>
<dbReference type="InterPro" id="IPR036249">
    <property type="entry name" value="Thioredoxin-like_sf"/>
</dbReference>
<keyword evidence="4" id="KW-1185">Reference proteome</keyword>
<evidence type="ECO:0000313" key="3">
    <source>
        <dbReference type="EMBL" id="MEJ5978656.1"/>
    </source>
</evidence>
<proteinExistence type="predicted"/>
<dbReference type="PROSITE" id="PS51257">
    <property type="entry name" value="PROKAR_LIPOPROTEIN"/>
    <property type="match status" value="1"/>
</dbReference>
<accession>A0ABU8RZZ3</accession>
<evidence type="ECO:0000256" key="1">
    <source>
        <dbReference type="SAM" id="SignalP"/>
    </source>
</evidence>
<feature type="chain" id="PRO_5045649691" evidence="1">
    <location>
        <begin position="25"/>
        <end position="252"/>
    </location>
</feature>
<dbReference type="EMBL" id="JBBHJZ010000004">
    <property type="protein sequence ID" value="MEJ5978656.1"/>
    <property type="molecule type" value="Genomic_DNA"/>
</dbReference>
<sequence length="252" mass="26534">MTRFPLRRFAFALAVAPLALGLAACSKGSEGGAAKSGEAVANVAPPAGKAWTEVVTKTPEGGYLLGNPEAPIKLVEFGALSCSHCAEFAEKSSAELREKFVASGRVSYELRLFMLNALDMPAALLVTCAAPEAVPGLSEQFWAWQPTMFENLQKAGDAQMQAIQAQQPPASFVSLAKASGMDAFITARGVAADQASACLADTKKATALAQMTQDASTKYEITGTPTFMINGDKVTGNTWAEIKPQLEQRGAR</sequence>
<dbReference type="Proteomes" id="UP001361239">
    <property type="component" value="Unassembled WGS sequence"/>
</dbReference>
<feature type="signal peptide" evidence="1">
    <location>
        <begin position="1"/>
        <end position="24"/>
    </location>
</feature>
<comment type="caution">
    <text evidence="3">The sequence shown here is derived from an EMBL/GenBank/DDBJ whole genome shotgun (WGS) entry which is preliminary data.</text>
</comment>
<evidence type="ECO:0000259" key="2">
    <source>
        <dbReference type="Pfam" id="PF13462"/>
    </source>
</evidence>
<evidence type="ECO:0000313" key="4">
    <source>
        <dbReference type="Proteomes" id="UP001361239"/>
    </source>
</evidence>
<feature type="domain" description="Thioredoxin-like fold" evidence="2">
    <location>
        <begin position="61"/>
        <end position="247"/>
    </location>
</feature>
<dbReference type="CDD" id="cd02972">
    <property type="entry name" value="DsbA_family"/>
    <property type="match status" value="1"/>
</dbReference>
<keyword evidence="1" id="KW-0732">Signal</keyword>
<gene>
    <name evidence="3" type="ORF">WG901_18530</name>
</gene>
<name>A0ABU8RZZ3_9SPHN</name>